<organism evidence="2 3">
    <name type="scientific">Paraconiothyrium brasiliense</name>
    <dbReference type="NCBI Taxonomy" id="300254"/>
    <lineage>
        <taxon>Eukaryota</taxon>
        <taxon>Fungi</taxon>
        <taxon>Dikarya</taxon>
        <taxon>Ascomycota</taxon>
        <taxon>Pezizomycotina</taxon>
        <taxon>Dothideomycetes</taxon>
        <taxon>Pleosporomycetidae</taxon>
        <taxon>Pleosporales</taxon>
        <taxon>Massarineae</taxon>
        <taxon>Didymosphaeriaceae</taxon>
        <taxon>Paraconiothyrium</taxon>
    </lineage>
</organism>
<evidence type="ECO:0000313" key="2">
    <source>
        <dbReference type="EMBL" id="KAL1603654.1"/>
    </source>
</evidence>
<name>A0ABR3RGT8_9PLEO</name>
<feature type="compositionally biased region" description="Polar residues" evidence="1">
    <location>
        <begin position="108"/>
        <end position="119"/>
    </location>
</feature>
<feature type="compositionally biased region" description="Low complexity" evidence="1">
    <location>
        <begin position="264"/>
        <end position="273"/>
    </location>
</feature>
<feature type="region of interest" description="Disordered" evidence="1">
    <location>
        <begin position="202"/>
        <end position="312"/>
    </location>
</feature>
<feature type="region of interest" description="Disordered" evidence="1">
    <location>
        <begin position="90"/>
        <end position="140"/>
    </location>
</feature>
<protein>
    <recommendedName>
        <fullName evidence="4">C2H2-type domain-containing protein</fullName>
    </recommendedName>
</protein>
<evidence type="ECO:0000313" key="3">
    <source>
        <dbReference type="Proteomes" id="UP001521785"/>
    </source>
</evidence>
<evidence type="ECO:0008006" key="4">
    <source>
        <dbReference type="Google" id="ProtNLM"/>
    </source>
</evidence>
<dbReference type="EMBL" id="JAKJXO020000006">
    <property type="protein sequence ID" value="KAL1603654.1"/>
    <property type="molecule type" value="Genomic_DNA"/>
</dbReference>
<comment type="caution">
    <text evidence="2">The sequence shown here is derived from an EMBL/GenBank/DDBJ whole genome shotgun (WGS) entry which is preliminary data.</text>
</comment>
<reference evidence="2 3" key="1">
    <citation type="submission" date="2024-02" db="EMBL/GenBank/DDBJ databases">
        <title>De novo assembly and annotation of 12 fungi associated with fruit tree decline syndrome in Ontario, Canada.</title>
        <authorList>
            <person name="Sulman M."/>
            <person name="Ellouze W."/>
            <person name="Ilyukhin E."/>
        </authorList>
    </citation>
    <scope>NUCLEOTIDE SEQUENCE [LARGE SCALE GENOMIC DNA]</scope>
    <source>
        <strain evidence="2 3">M42-189</strain>
    </source>
</reference>
<dbReference type="PANTHER" id="PTHR23225">
    <property type="entry name" value="ZINC FINGER PROTEIN"/>
    <property type="match status" value="1"/>
</dbReference>
<accession>A0ABR3RGT8</accession>
<proteinExistence type="predicted"/>
<keyword evidence="3" id="KW-1185">Reference proteome</keyword>
<sequence length="515" mass="58304">MTYAMDTYNQYRDLPQIPFQSDPQSTTWSDESQMSYQHGLTTANNVYYLQRGNNDYMHIQTMQRFLGDATPLTSGLLHANLNHGIHHQARTLSPYPTPEYARHHSPDETSTSGNSSYATGNEARSPRPYPIGSYGSPRDYLPSSSPYHVLEHVKQESYPHELAQGGGSVTMRELELYNHQPEPEPEPTIEEHDVETKMELDGTYEADPDYTRIDSGTEGYKESSDSAVSHSLRDAESVQPMDPSEGESSDADYTPRSTRRRRSSASTSSSKGQSQRRRPASGRKGSSVATASTGRVTKRGGRGPSKMSSETFVVDSQRHFPCPLTMYGCVSTFSSKNEWKRHVSTQHIKLGFWRCDLCATTVDPHDQEVVYHNDFNRKDLFTQHLRRMHAAPPNQSHRSQKEYPVNEDNIADHQKRCFQVLRGTPTKSSCLYCDETFSGPTSWENRMEHIGRHLEKDRKAGSVIGHVATWNIDKTHERWLVDEGIIALDKVGNWKIGDGRPRRRGVSDEDTSEDE</sequence>
<dbReference type="Proteomes" id="UP001521785">
    <property type="component" value="Unassembled WGS sequence"/>
</dbReference>
<dbReference type="PANTHER" id="PTHR23225:SF2">
    <property type="entry name" value="AT09679P-RELATED"/>
    <property type="match status" value="1"/>
</dbReference>
<dbReference type="InterPro" id="IPR039970">
    <property type="entry name" value="TF_Grauzone"/>
</dbReference>
<evidence type="ECO:0000256" key="1">
    <source>
        <dbReference type="SAM" id="MobiDB-lite"/>
    </source>
</evidence>
<gene>
    <name evidence="2" type="ORF">SLS60_005242</name>
</gene>